<dbReference type="AlphaFoldDB" id="A0A934SEB5"/>
<proteinExistence type="predicted"/>
<evidence type="ECO:0000313" key="3">
    <source>
        <dbReference type="EMBL" id="MBK4215396.1"/>
    </source>
</evidence>
<organism evidence="3 4">
    <name type="scientific">Paracoccus caeni</name>
    <dbReference type="NCBI Taxonomy" id="657651"/>
    <lineage>
        <taxon>Bacteria</taxon>
        <taxon>Pseudomonadati</taxon>
        <taxon>Pseudomonadota</taxon>
        <taxon>Alphaproteobacteria</taxon>
        <taxon>Rhodobacterales</taxon>
        <taxon>Paracoccaceae</taxon>
        <taxon>Paracoccus</taxon>
    </lineage>
</organism>
<keyword evidence="4" id="KW-1185">Reference proteome</keyword>
<feature type="region of interest" description="Disordered" evidence="1">
    <location>
        <begin position="94"/>
        <end position="140"/>
    </location>
</feature>
<dbReference type="Gene3D" id="1.10.150.20">
    <property type="entry name" value="5' to 3' exonuclease, C-terminal subdomain"/>
    <property type="match status" value="1"/>
</dbReference>
<evidence type="ECO:0000256" key="2">
    <source>
        <dbReference type="SAM" id="Phobius"/>
    </source>
</evidence>
<reference evidence="3" key="1">
    <citation type="submission" date="2021-01" db="EMBL/GenBank/DDBJ databases">
        <title>Paracoccus amoyensis sp. nov., isolated from the surface seawater along the coast of Xiamen Island, China.</title>
        <authorList>
            <person name="Lyu L."/>
        </authorList>
    </citation>
    <scope>NUCLEOTIDE SEQUENCE</scope>
    <source>
        <strain evidence="3">MJ17</strain>
    </source>
</reference>
<feature type="compositionally biased region" description="Basic and acidic residues" evidence="1">
    <location>
        <begin position="130"/>
        <end position="140"/>
    </location>
</feature>
<feature type="transmembrane region" description="Helical" evidence="2">
    <location>
        <begin position="31"/>
        <end position="52"/>
    </location>
</feature>
<dbReference type="Proteomes" id="UP000640485">
    <property type="component" value="Unassembled WGS sequence"/>
</dbReference>
<feature type="compositionally biased region" description="Low complexity" evidence="1">
    <location>
        <begin position="112"/>
        <end position="129"/>
    </location>
</feature>
<feature type="transmembrane region" description="Helical" evidence="2">
    <location>
        <begin position="7"/>
        <end position="25"/>
    </location>
</feature>
<keyword evidence="2" id="KW-1133">Transmembrane helix</keyword>
<dbReference type="EMBL" id="JAEPRQ010000001">
    <property type="protein sequence ID" value="MBK4215396.1"/>
    <property type="molecule type" value="Genomic_DNA"/>
</dbReference>
<accession>A0A934SEB5</accession>
<keyword evidence="2" id="KW-0472">Membrane</keyword>
<sequence>MSDTFAARNALIPGIVLGLLVWIMTTGSVGWFAGLVLGIIAAVLLTGLIGWMSQGSPAEDGSAWEPQPVAAPVEPVVEPVETVAQPQVQPKAVKEVAETPVAEAPKPKSEAAKPVAAPKPAAAARPAAKPKSEAKKPVAARADDLKEIKGVGPKLEEVLHENGVTTFAQIAAWDDAEVDHFAELLGRLGGRIRSEEWVEQARVLAGNDGAA</sequence>
<keyword evidence="2" id="KW-0812">Transmembrane</keyword>
<gene>
    <name evidence="3" type="ORF">JJJ17_05595</name>
</gene>
<evidence type="ECO:0000256" key="1">
    <source>
        <dbReference type="SAM" id="MobiDB-lite"/>
    </source>
</evidence>
<comment type="caution">
    <text evidence="3">The sequence shown here is derived from an EMBL/GenBank/DDBJ whole genome shotgun (WGS) entry which is preliminary data.</text>
</comment>
<dbReference type="RefSeq" id="WP_200684360.1">
    <property type="nucleotide sequence ID" value="NZ_JAEPRQ010000001.1"/>
</dbReference>
<protein>
    <submittedName>
        <fullName evidence="3">Uncharacterized protein</fullName>
    </submittedName>
</protein>
<evidence type="ECO:0000313" key="4">
    <source>
        <dbReference type="Proteomes" id="UP000640485"/>
    </source>
</evidence>
<name>A0A934SEB5_9RHOB</name>